<dbReference type="CDD" id="cd19963">
    <property type="entry name" value="PBP1_BMP-like"/>
    <property type="match status" value="1"/>
</dbReference>
<dbReference type="PANTHER" id="PTHR43208:SF1">
    <property type="entry name" value="ABC TRANSPORTER SUBSTRATE-BINDING PROTEIN"/>
    <property type="match status" value="1"/>
</dbReference>
<dbReference type="Pfam" id="PF02608">
    <property type="entry name" value="Bmp"/>
    <property type="match status" value="1"/>
</dbReference>
<proteinExistence type="predicted"/>
<dbReference type="EMBL" id="JAUTBK010000002">
    <property type="protein sequence ID" value="MDQ1209419.1"/>
    <property type="molecule type" value="Genomic_DNA"/>
</dbReference>
<dbReference type="PANTHER" id="PTHR43208">
    <property type="entry name" value="ABC TRANSPORTER SUBSTRATE-BINDING PROTEIN"/>
    <property type="match status" value="1"/>
</dbReference>
<evidence type="ECO:0000313" key="3">
    <source>
        <dbReference type="EMBL" id="MDQ1209419.1"/>
    </source>
</evidence>
<sequence>MFASKNNHYKISDLQAEKSFLAKLFSKIKHQAMSTATHGLLAATALSVASAGITSHAVAAEPLKAAFVYIGPPGDHGWTYAHDQARIRTEKDLKGLVKTSFVANVPETGDAERVFRNLAQQGNQVIFGTSFGYMNAMEKVAKTYPNTVFMHATGYKSSKNMGNYNIRTYQGAYLLGVLAGKQSKTGKIGVVGSYPIPEVVRNINAFTLGARSVNPKITTQVVWVSSWFDPGKERDAALALISQGCDVLMQNTDSPAVVQAAKQKGVYAFGWNSDMSKFGGNAQLAAAVLHWDTIYDKVIRDVAAKKWTNAPIYYGVKEGAVNVENIGSAVSADAKKLVLERRDAMKSGKLNPFAGPLYNQAGQQFVKAGAVYTEAQLDKMNFYVQGVQGALPK</sequence>
<dbReference type="Proteomes" id="UP001233360">
    <property type="component" value="Unassembled WGS sequence"/>
</dbReference>
<name>A0ABU0UXX2_ACIBI</name>
<dbReference type="InterPro" id="IPR028082">
    <property type="entry name" value="Peripla_BP_I"/>
</dbReference>
<dbReference type="Gene3D" id="3.40.50.2300">
    <property type="match status" value="2"/>
</dbReference>
<accession>A0ABU0UXX2</accession>
<dbReference type="SUPFAM" id="SSF53822">
    <property type="entry name" value="Periplasmic binding protein-like I"/>
    <property type="match status" value="1"/>
</dbReference>
<dbReference type="InterPro" id="IPR003760">
    <property type="entry name" value="PnrA-like"/>
</dbReference>
<protein>
    <submittedName>
        <fullName evidence="3">Basic membrane protein A</fullName>
    </submittedName>
</protein>
<gene>
    <name evidence="3" type="ORF">QE380_002342</name>
</gene>
<organism evidence="3 4">
    <name type="scientific">Acinetobacter baylyi</name>
    <dbReference type="NCBI Taxonomy" id="202950"/>
    <lineage>
        <taxon>Bacteria</taxon>
        <taxon>Pseudomonadati</taxon>
        <taxon>Pseudomonadota</taxon>
        <taxon>Gammaproteobacteria</taxon>
        <taxon>Moraxellales</taxon>
        <taxon>Moraxellaceae</taxon>
        <taxon>Acinetobacter</taxon>
    </lineage>
</organism>
<feature type="domain" description="ABC transporter substrate-binding protein PnrA-like" evidence="2">
    <location>
        <begin position="64"/>
        <end position="338"/>
    </location>
</feature>
<comment type="caution">
    <text evidence="3">The sequence shown here is derived from an EMBL/GenBank/DDBJ whole genome shotgun (WGS) entry which is preliminary data.</text>
</comment>
<dbReference type="InterPro" id="IPR052910">
    <property type="entry name" value="ABC-Purine-Binding"/>
</dbReference>
<evidence type="ECO:0000259" key="2">
    <source>
        <dbReference type="Pfam" id="PF02608"/>
    </source>
</evidence>
<keyword evidence="1" id="KW-0732">Signal</keyword>
<evidence type="ECO:0000256" key="1">
    <source>
        <dbReference type="ARBA" id="ARBA00022729"/>
    </source>
</evidence>
<evidence type="ECO:0000313" key="4">
    <source>
        <dbReference type="Proteomes" id="UP001233360"/>
    </source>
</evidence>
<reference evidence="3 4" key="1">
    <citation type="submission" date="2023-07" db="EMBL/GenBank/DDBJ databases">
        <title>Functional and genomic diversity of the sorghum phyllosphere microbiome.</title>
        <authorList>
            <person name="Shade A."/>
        </authorList>
    </citation>
    <scope>NUCLEOTIDE SEQUENCE [LARGE SCALE GENOMIC DNA]</scope>
    <source>
        <strain evidence="3 4">SORGH_AS_0887</strain>
    </source>
</reference>
<keyword evidence="4" id="KW-1185">Reference proteome</keyword>